<keyword evidence="6" id="KW-1185">Reference proteome</keyword>
<accession>A0A5J5AT93</accession>
<reference evidence="5 6" key="1">
    <citation type="submission" date="2019-09" db="EMBL/GenBank/DDBJ databases">
        <title>A chromosome-level genome assembly of the Chinese tupelo Nyssa sinensis.</title>
        <authorList>
            <person name="Yang X."/>
            <person name="Kang M."/>
            <person name="Yang Y."/>
            <person name="Xiong H."/>
            <person name="Wang M."/>
            <person name="Zhang Z."/>
            <person name="Wang Z."/>
            <person name="Wu H."/>
            <person name="Ma T."/>
            <person name="Liu J."/>
            <person name="Xi Z."/>
        </authorList>
    </citation>
    <scope>NUCLEOTIDE SEQUENCE [LARGE SCALE GENOMIC DNA]</scope>
    <source>
        <strain evidence="5">J267</strain>
        <tissue evidence="5">Leaf</tissue>
    </source>
</reference>
<gene>
    <name evidence="5" type="ORF">F0562_031072</name>
</gene>
<dbReference type="Proteomes" id="UP000325577">
    <property type="component" value="Linkage Group LG18"/>
</dbReference>
<dbReference type="EMBL" id="CM018041">
    <property type="protein sequence ID" value="KAA8533494.1"/>
    <property type="molecule type" value="Genomic_DNA"/>
</dbReference>
<name>A0A5J5AT93_9ASTE</name>
<evidence type="ECO:0000256" key="1">
    <source>
        <dbReference type="ARBA" id="ARBA00005771"/>
    </source>
</evidence>
<feature type="domain" description="Sulfotransferase" evidence="4">
    <location>
        <begin position="80"/>
        <end position="336"/>
    </location>
</feature>
<sequence>MAISPLHSQQCFKTDANKKDHEEDNNEYKETCQKYTEILPSLPKENGWITKYVVKYQDTWLSPSVLQGVMLVQEHFIAQPTDILLASLPKSGTTWLKALIFTTINRKRFDFQTHPLLTSGPHACIPSLEALMLQNNQNSSLDLPSPRLFATHIPHHLLPVSLKSSGCRIVYVLRNPKDVFVSSWYHMKKLRLKELPPLSLEEGVDMYCKGVYHFGPYWDHVLGYWNASLESPNKVLILTYEDMKKDILTCVKSLAEFLGQPFSLEEERDGVVQEIIKLCSFDNLSNLEVNKTGVQQFTPKIAIENNVFFRKGEVGDWKNHLTDEMVERLAQISEMKFSGTTWLKALLFTIMNRKTFHFSKHPLLSNSPQACIPFIEALILQNPNISSLSLPSPRLLSTHIPCTLLPPSVRSSGCQIVYLFRNPKDVFISIWHYFQKLRPKELPPLSLEEGVDMFCKGIYQNGPFWDHALGYWSASLESPEKVLFLSFEDMKKDPLPGVKRLAEFLGQPFSLEEERDGIVEETIKLCSFENLSNLEVNKTGVHQYTPNIVIENHVFFRKGEVGDWKNHLTEEMVERLNQVTEQKFCGTGLMSHISP</sequence>
<evidence type="ECO:0000256" key="2">
    <source>
        <dbReference type="ARBA" id="ARBA00022679"/>
    </source>
</evidence>
<dbReference type="GO" id="GO:0008146">
    <property type="term" value="F:sulfotransferase activity"/>
    <property type="evidence" value="ECO:0007669"/>
    <property type="project" value="InterPro"/>
</dbReference>
<dbReference type="SUPFAM" id="SSF52540">
    <property type="entry name" value="P-loop containing nucleoside triphosphate hydrolases"/>
    <property type="match status" value="2"/>
</dbReference>
<dbReference type="PANTHER" id="PTHR11783">
    <property type="entry name" value="SULFOTRANSFERASE SULT"/>
    <property type="match status" value="1"/>
</dbReference>
<dbReference type="AlphaFoldDB" id="A0A5J5AT93"/>
<feature type="domain" description="Sulfotransferase" evidence="4">
    <location>
        <begin position="338"/>
        <end position="587"/>
    </location>
</feature>
<proteinExistence type="inferred from homology"/>
<evidence type="ECO:0000256" key="3">
    <source>
        <dbReference type="RuleBase" id="RU361155"/>
    </source>
</evidence>
<comment type="similarity">
    <text evidence="1 3">Belongs to the sulfotransferase 1 family.</text>
</comment>
<dbReference type="InterPro" id="IPR000863">
    <property type="entry name" value="Sulfotransferase_dom"/>
</dbReference>
<dbReference type="OrthoDB" id="205623at2759"/>
<evidence type="ECO:0000313" key="6">
    <source>
        <dbReference type="Proteomes" id="UP000325577"/>
    </source>
</evidence>
<organism evidence="5 6">
    <name type="scientific">Nyssa sinensis</name>
    <dbReference type="NCBI Taxonomy" id="561372"/>
    <lineage>
        <taxon>Eukaryota</taxon>
        <taxon>Viridiplantae</taxon>
        <taxon>Streptophyta</taxon>
        <taxon>Embryophyta</taxon>
        <taxon>Tracheophyta</taxon>
        <taxon>Spermatophyta</taxon>
        <taxon>Magnoliopsida</taxon>
        <taxon>eudicotyledons</taxon>
        <taxon>Gunneridae</taxon>
        <taxon>Pentapetalae</taxon>
        <taxon>asterids</taxon>
        <taxon>Cornales</taxon>
        <taxon>Nyssaceae</taxon>
        <taxon>Nyssa</taxon>
    </lineage>
</organism>
<dbReference type="Pfam" id="PF00685">
    <property type="entry name" value="Sulfotransfer_1"/>
    <property type="match status" value="2"/>
</dbReference>
<dbReference type="InterPro" id="IPR027417">
    <property type="entry name" value="P-loop_NTPase"/>
</dbReference>
<protein>
    <recommendedName>
        <fullName evidence="3">Sulfotransferase</fullName>
        <ecNumber evidence="3">2.8.2.-</ecNumber>
    </recommendedName>
</protein>
<evidence type="ECO:0000313" key="5">
    <source>
        <dbReference type="EMBL" id="KAA8533494.1"/>
    </source>
</evidence>
<dbReference type="EC" id="2.8.2.-" evidence="3"/>
<dbReference type="Gene3D" id="3.40.50.300">
    <property type="entry name" value="P-loop containing nucleotide triphosphate hydrolases"/>
    <property type="match status" value="2"/>
</dbReference>
<keyword evidence="2 3" id="KW-0808">Transferase</keyword>
<evidence type="ECO:0000259" key="4">
    <source>
        <dbReference type="Pfam" id="PF00685"/>
    </source>
</evidence>